<dbReference type="SUPFAM" id="SSF103481">
    <property type="entry name" value="Multidrug resistance efflux transporter EmrE"/>
    <property type="match status" value="2"/>
</dbReference>
<dbReference type="GO" id="GO:0005886">
    <property type="term" value="C:plasma membrane"/>
    <property type="evidence" value="ECO:0007669"/>
    <property type="project" value="UniProtKB-SubCell"/>
</dbReference>
<accession>A0A2S9I418</accession>
<evidence type="ECO:0000313" key="10">
    <source>
        <dbReference type="EMBL" id="PRD12454.1"/>
    </source>
</evidence>
<feature type="transmembrane region" description="Helical" evidence="8">
    <location>
        <begin position="31"/>
        <end position="56"/>
    </location>
</feature>
<gene>
    <name evidence="10" type="ORF">CQW29_26415</name>
</gene>
<keyword evidence="6 8" id="KW-0472">Membrane</keyword>
<feature type="transmembrane region" description="Helical" evidence="8">
    <location>
        <begin position="273"/>
        <end position="293"/>
    </location>
</feature>
<keyword evidence="4 8" id="KW-0812">Transmembrane</keyword>
<evidence type="ECO:0000259" key="9">
    <source>
        <dbReference type="Pfam" id="PF00892"/>
    </source>
</evidence>
<sequence length="306" mass="32664">MSDRIRGLIYVAMCCILVGSSYPIAKEAMDSIPTWTFTCITFLVAIVCLFPLSIGYEKTRWSSVSKKDWLFVSIISLLGAVLYTVFLLYGIPSTSAVSASVISSTTPAVVLVLSVLIFKEKFRLNVGISVALAVISVVVMTLSGASGPGNSTLGGVVFLCLSTLSNSLNILFANKLTTSLKPLSLATGVCITGAIFSLPMCLIELKSYNLSLVTAHQLGIIVYYGVFVWALPYIFFFRGINKISASSAGMCVALIPVASLVASVVIYGDKVRMSDAVATLVIIFSVVFSEINIKGIFKKTAAKVQL</sequence>
<evidence type="ECO:0000313" key="11">
    <source>
        <dbReference type="Proteomes" id="UP000239181"/>
    </source>
</evidence>
<feature type="transmembrane region" description="Helical" evidence="8">
    <location>
        <begin position="124"/>
        <end position="145"/>
    </location>
</feature>
<organism evidence="10 11">
    <name type="scientific">Pantoea coffeiphila</name>
    <dbReference type="NCBI Taxonomy" id="1465635"/>
    <lineage>
        <taxon>Bacteria</taxon>
        <taxon>Pseudomonadati</taxon>
        <taxon>Pseudomonadota</taxon>
        <taxon>Gammaproteobacteria</taxon>
        <taxon>Enterobacterales</taxon>
        <taxon>Erwiniaceae</taxon>
        <taxon>Pantoea</taxon>
    </lineage>
</organism>
<feature type="transmembrane region" description="Helical" evidence="8">
    <location>
        <begin position="217"/>
        <end position="236"/>
    </location>
</feature>
<evidence type="ECO:0000256" key="3">
    <source>
        <dbReference type="ARBA" id="ARBA00022475"/>
    </source>
</evidence>
<dbReference type="PANTHER" id="PTHR32322:SF18">
    <property type="entry name" value="S-ADENOSYLMETHIONINE_S-ADENOSYLHOMOCYSTEINE TRANSPORTER"/>
    <property type="match status" value="1"/>
</dbReference>
<feature type="transmembrane region" description="Helical" evidence="8">
    <location>
        <begin position="151"/>
        <end position="171"/>
    </location>
</feature>
<dbReference type="Pfam" id="PF00892">
    <property type="entry name" value="EamA"/>
    <property type="match status" value="2"/>
</dbReference>
<dbReference type="Proteomes" id="UP000239181">
    <property type="component" value="Unassembled WGS sequence"/>
</dbReference>
<evidence type="ECO:0000256" key="2">
    <source>
        <dbReference type="ARBA" id="ARBA00009853"/>
    </source>
</evidence>
<dbReference type="InterPro" id="IPR037185">
    <property type="entry name" value="EmrE-like"/>
</dbReference>
<dbReference type="PANTHER" id="PTHR32322">
    <property type="entry name" value="INNER MEMBRANE TRANSPORTER"/>
    <property type="match status" value="1"/>
</dbReference>
<comment type="subcellular location">
    <subcellularLocation>
        <location evidence="1">Cell membrane</location>
        <topology evidence="1">Multi-pass membrane protein</topology>
    </subcellularLocation>
</comment>
<evidence type="ECO:0000256" key="6">
    <source>
        <dbReference type="ARBA" id="ARBA00023136"/>
    </source>
</evidence>
<feature type="transmembrane region" description="Helical" evidence="8">
    <location>
        <begin position="68"/>
        <end position="91"/>
    </location>
</feature>
<comment type="caution">
    <text evidence="10">The sequence shown here is derived from an EMBL/GenBank/DDBJ whole genome shotgun (WGS) entry which is preliminary data.</text>
</comment>
<dbReference type="InterPro" id="IPR000620">
    <property type="entry name" value="EamA_dom"/>
</dbReference>
<dbReference type="InterPro" id="IPR050638">
    <property type="entry name" value="AA-Vitamin_Transporters"/>
</dbReference>
<feature type="domain" description="EamA" evidence="9">
    <location>
        <begin position="6"/>
        <end position="141"/>
    </location>
</feature>
<feature type="transmembrane region" description="Helical" evidence="8">
    <location>
        <begin position="248"/>
        <end position="267"/>
    </location>
</feature>
<dbReference type="AlphaFoldDB" id="A0A2S9I418"/>
<name>A0A2S9I418_9GAMM</name>
<proteinExistence type="inferred from homology"/>
<dbReference type="OrthoDB" id="6638192at2"/>
<feature type="transmembrane region" description="Helical" evidence="8">
    <location>
        <begin position="183"/>
        <end position="205"/>
    </location>
</feature>
<protein>
    <recommendedName>
        <fullName evidence="7">Threonine/homoserine exporter RhtA</fullName>
    </recommendedName>
</protein>
<dbReference type="RefSeq" id="WP_105595733.1">
    <property type="nucleotide sequence ID" value="NZ_PDET01000033.1"/>
</dbReference>
<keyword evidence="5 8" id="KW-1133">Transmembrane helix</keyword>
<feature type="transmembrane region" description="Helical" evidence="8">
    <location>
        <begin position="7"/>
        <end position="25"/>
    </location>
</feature>
<evidence type="ECO:0000256" key="8">
    <source>
        <dbReference type="SAM" id="Phobius"/>
    </source>
</evidence>
<evidence type="ECO:0000256" key="4">
    <source>
        <dbReference type="ARBA" id="ARBA00022692"/>
    </source>
</evidence>
<feature type="transmembrane region" description="Helical" evidence="8">
    <location>
        <begin position="97"/>
        <end position="117"/>
    </location>
</feature>
<evidence type="ECO:0000256" key="7">
    <source>
        <dbReference type="ARBA" id="ARBA00040595"/>
    </source>
</evidence>
<feature type="domain" description="EamA" evidence="9">
    <location>
        <begin position="155"/>
        <end position="288"/>
    </location>
</feature>
<reference evidence="10 11" key="1">
    <citation type="submission" date="2017-10" db="EMBL/GenBank/DDBJ databases">
        <title>Draft genome of two endophytic bacteria isolated from 'guarana' Paullinia cupana (Mart.) Ducke.</title>
        <authorList>
            <person name="Siqueira K.A."/>
            <person name="Liotti R.G."/>
            <person name="Mendes T.A."/>
            <person name="Soares M.A."/>
        </authorList>
    </citation>
    <scope>NUCLEOTIDE SEQUENCE [LARGE SCALE GENOMIC DNA]</scope>
    <source>
        <strain evidence="10 11">342</strain>
    </source>
</reference>
<comment type="similarity">
    <text evidence="2">Belongs to the drug/metabolite transporter (DMT) superfamily. 10 TMS drug/metabolite exporter (DME) (TC 2.A.7.3) family.</text>
</comment>
<keyword evidence="11" id="KW-1185">Reference proteome</keyword>
<evidence type="ECO:0000256" key="5">
    <source>
        <dbReference type="ARBA" id="ARBA00022989"/>
    </source>
</evidence>
<dbReference type="EMBL" id="PDET01000033">
    <property type="protein sequence ID" value="PRD12454.1"/>
    <property type="molecule type" value="Genomic_DNA"/>
</dbReference>
<evidence type="ECO:0000256" key="1">
    <source>
        <dbReference type="ARBA" id="ARBA00004651"/>
    </source>
</evidence>
<keyword evidence="3" id="KW-1003">Cell membrane</keyword>